<accession>A0ABS7L5C2</accession>
<organism evidence="1 2">
    <name type="scientific">Sellimonas caecigallum</name>
    <dbReference type="NCBI Taxonomy" id="2592333"/>
    <lineage>
        <taxon>Bacteria</taxon>
        <taxon>Bacillati</taxon>
        <taxon>Bacillota</taxon>
        <taxon>Clostridia</taxon>
        <taxon>Lachnospirales</taxon>
        <taxon>Lachnospiraceae</taxon>
        <taxon>Sellimonas</taxon>
    </lineage>
</organism>
<proteinExistence type="predicted"/>
<evidence type="ECO:0000313" key="2">
    <source>
        <dbReference type="Proteomes" id="UP000779049"/>
    </source>
</evidence>
<reference evidence="1 2" key="1">
    <citation type="journal article" date="2020" name="New Microbes New Infect">
        <title>Sellimonas caecigallum sp. nov., description and genome sequence of a new member of the Sellimonas genus isolated from the cecum of feral chicken.</title>
        <authorList>
            <person name="Wongkuna S."/>
            <person name="Ghimire S."/>
            <person name="Antony L."/>
            <person name="Chankhamhaengdecha S."/>
            <person name="Janvilisri T."/>
            <person name="Scaria J."/>
        </authorList>
    </citation>
    <scope>NUCLEOTIDE SEQUENCE [LARGE SCALE GENOMIC DNA]</scope>
    <source>
        <strain evidence="1 2">SW451</strain>
    </source>
</reference>
<name>A0ABS7L5C2_9FIRM</name>
<evidence type="ECO:0008006" key="3">
    <source>
        <dbReference type="Google" id="ProtNLM"/>
    </source>
</evidence>
<protein>
    <recommendedName>
        <fullName evidence="3">XRE family transcriptional regulator</fullName>
    </recommendedName>
</protein>
<comment type="caution">
    <text evidence="1">The sequence shown here is derived from an EMBL/GenBank/DDBJ whole genome shotgun (WGS) entry which is preliminary data.</text>
</comment>
<keyword evidence="2" id="KW-1185">Reference proteome</keyword>
<dbReference type="EMBL" id="VIRV01000002">
    <property type="protein sequence ID" value="MBY0758133.1"/>
    <property type="molecule type" value="Genomic_DNA"/>
</dbReference>
<dbReference type="Proteomes" id="UP000779049">
    <property type="component" value="Unassembled WGS sequence"/>
</dbReference>
<gene>
    <name evidence="1" type="ORF">FLB61_03290</name>
</gene>
<dbReference type="RefSeq" id="WP_221919390.1">
    <property type="nucleotide sequence ID" value="NZ_CP173660.1"/>
</dbReference>
<evidence type="ECO:0000313" key="1">
    <source>
        <dbReference type="EMBL" id="MBY0758133.1"/>
    </source>
</evidence>
<sequence>MSIFSDILSRHIAAKSVKPNDMAQYCGLERSFMYKIIKGSRIPASAEPVLGMAEYLRLTPQEKEDFVEAYKISTEGYDNYFRRKAVLELFENFEKYSEPEHLLPPQPLPCLSDSTDTIAVTGKNEIRHLLFHILFLESRRQDAHIRLLIQPDSPFLTELLASIAYRNPTLKMDHIICFNNSEKIGPDKQNYNLFCLKQILPLYSCACLYNVYYYYGTLLDSTGELLLFPYLILTSTHVFLLARDMQSGIIIKTPEMLSFFRELYEGYLKKVSSLAVRMEDVASQIQYFRNLTPVPDHTFSLQMIPCLTYSIPDHFLERYILKELPNRDATIDLVTSHIHRIRKTLEESPLYFIFSLDGIRRFLKTGRIPEYPESIYRAIEPSDRILLVKRFLRLCPGKYLKLLRKNIGNIDNELFMYINQRCGYLMFPSAESGQLICLDITEPSLLFAFSDFCENLDDDLFYPEDEVFGILSKFLTEEVSRIE</sequence>